<dbReference type="PANTHER" id="PTHR34184:SF4">
    <property type="entry name" value="UPF0718 PROTEIN YCGR"/>
    <property type="match status" value="1"/>
</dbReference>
<name>A0A7Y9KRI5_9ACTN</name>
<organism evidence="8 9">
    <name type="scientific">Nocardioides cavernae</name>
    <dbReference type="NCBI Taxonomy" id="1921566"/>
    <lineage>
        <taxon>Bacteria</taxon>
        <taxon>Bacillati</taxon>
        <taxon>Actinomycetota</taxon>
        <taxon>Actinomycetes</taxon>
        <taxon>Propionibacteriales</taxon>
        <taxon>Nocardioidaceae</taxon>
        <taxon>Nocardioides</taxon>
    </lineage>
</organism>
<feature type="transmembrane region" description="Helical" evidence="7">
    <location>
        <begin position="247"/>
        <end position="267"/>
    </location>
</feature>
<keyword evidence="6 7" id="KW-0472">Membrane</keyword>
<comment type="similarity">
    <text evidence="2">Belongs to the UPF0718 family.</text>
</comment>
<evidence type="ECO:0000256" key="5">
    <source>
        <dbReference type="ARBA" id="ARBA00022989"/>
    </source>
</evidence>
<evidence type="ECO:0000256" key="4">
    <source>
        <dbReference type="ARBA" id="ARBA00022692"/>
    </source>
</evidence>
<feature type="transmembrane region" description="Helical" evidence="7">
    <location>
        <begin position="313"/>
        <end position="336"/>
    </location>
</feature>
<dbReference type="RefSeq" id="WP_179618005.1">
    <property type="nucleotide sequence ID" value="NZ_JACCBW010000001.1"/>
</dbReference>
<dbReference type="Pfam" id="PF03773">
    <property type="entry name" value="ArsP_1"/>
    <property type="match status" value="1"/>
</dbReference>
<protein>
    <recommendedName>
        <fullName evidence="10">Permease</fullName>
    </recommendedName>
</protein>
<keyword evidence="9" id="KW-1185">Reference proteome</keyword>
<gene>
    <name evidence="8" type="ORF">F4692_000441</name>
</gene>
<feature type="transmembrane region" description="Helical" evidence="7">
    <location>
        <begin position="26"/>
        <end position="45"/>
    </location>
</feature>
<evidence type="ECO:0000313" key="9">
    <source>
        <dbReference type="Proteomes" id="UP000549911"/>
    </source>
</evidence>
<evidence type="ECO:0008006" key="10">
    <source>
        <dbReference type="Google" id="ProtNLM"/>
    </source>
</evidence>
<keyword evidence="3" id="KW-1003">Cell membrane</keyword>
<evidence type="ECO:0000313" key="8">
    <source>
        <dbReference type="EMBL" id="NYE35337.1"/>
    </source>
</evidence>
<reference evidence="8 9" key="2">
    <citation type="submission" date="2020-08" db="EMBL/GenBank/DDBJ databases">
        <title>The Agave Microbiome: Exploring the role of microbial communities in plant adaptations to desert environments.</title>
        <authorList>
            <person name="Partida-Martinez L.P."/>
        </authorList>
    </citation>
    <scope>NUCLEOTIDE SEQUENCE [LARGE SCALE GENOMIC DNA]</scope>
    <source>
        <strain evidence="8 9">AT2.17</strain>
    </source>
</reference>
<evidence type="ECO:0000256" key="6">
    <source>
        <dbReference type="ARBA" id="ARBA00023136"/>
    </source>
</evidence>
<accession>A0A7Y9KRI5</accession>
<dbReference type="InterPro" id="IPR005524">
    <property type="entry name" value="DUF318"/>
</dbReference>
<feature type="transmembrane region" description="Helical" evidence="7">
    <location>
        <begin position="218"/>
        <end position="235"/>
    </location>
</feature>
<keyword evidence="5 7" id="KW-1133">Transmembrane helix</keyword>
<feature type="transmembrane region" description="Helical" evidence="7">
    <location>
        <begin position="135"/>
        <end position="159"/>
    </location>
</feature>
<evidence type="ECO:0000256" key="1">
    <source>
        <dbReference type="ARBA" id="ARBA00004651"/>
    </source>
</evidence>
<proteinExistence type="inferred from homology"/>
<dbReference type="InterPro" id="IPR052923">
    <property type="entry name" value="UPF0718"/>
</dbReference>
<evidence type="ECO:0000256" key="7">
    <source>
        <dbReference type="SAM" id="Phobius"/>
    </source>
</evidence>
<dbReference type="Proteomes" id="UP000549911">
    <property type="component" value="Unassembled WGS sequence"/>
</dbReference>
<reference evidence="8 9" key="1">
    <citation type="submission" date="2020-07" db="EMBL/GenBank/DDBJ databases">
        <authorList>
            <person name="Partida-Martinez L."/>
            <person name="Huntemann M."/>
            <person name="Clum A."/>
            <person name="Wang J."/>
            <person name="Palaniappan K."/>
            <person name="Ritter S."/>
            <person name="Chen I.-M."/>
            <person name="Stamatis D."/>
            <person name="Reddy T."/>
            <person name="O'Malley R."/>
            <person name="Daum C."/>
            <person name="Shapiro N."/>
            <person name="Ivanova N."/>
            <person name="Kyrpides N."/>
            <person name="Woyke T."/>
        </authorList>
    </citation>
    <scope>NUCLEOTIDE SEQUENCE [LARGE SCALE GENOMIC DNA]</scope>
    <source>
        <strain evidence="8 9">AT2.17</strain>
    </source>
</reference>
<dbReference type="GO" id="GO:0005886">
    <property type="term" value="C:plasma membrane"/>
    <property type="evidence" value="ECO:0007669"/>
    <property type="project" value="UniProtKB-SubCell"/>
</dbReference>
<dbReference type="PANTHER" id="PTHR34184">
    <property type="entry name" value="UPF0718 PROTEIN YCGR"/>
    <property type="match status" value="1"/>
</dbReference>
<feature type="transmembrane region" description="Helical" evidence="7">
    <location>
        <begin position="165"/>
        <end position="187"/>
    </location>
</feature>
<comment type="caution">
    <text evidence="8">The sequence shown here is derived from an EMBL/GenBank/DDBJ whole genome shotgun (WGS) entry which is preliminary data.</text>
</comment>
<evidence type="ECO:0000256" key="3">
    <source>
        <dbReference type="ARBA" id="ARBA00022475"/>
    </source>
</evidence>
<feature type="transmembrane region" description="Helical" evidence="7">
    <location>
        <begin position="57"/>
        <end position="86"/>
    </location>
</feature>
<evidence type="ECO:0000256" key="2">
    <source>
        <dbReference type="ARBA" id="ARBA00006386"/>
    </source>
</evidence>
<dbReference type="EMBL" id="JACCBW010000001">
    <property type="protein sequence ID" value="NYE35337.1"/>
    <property type="molecule type" value="Genomic_DNA"/>
</dbReference>
<keyword evidence="4 7" id="KW-0812">Transmembrane</keyword>
<dbReference type="AlphaFoldDB" id="A0A7Y9KRI5"/>
<comment type="subcellular location">
    <subcellularLocation>
        <location evidence="1">Cell membrane</location>
        <topology evidence="1">Multi-pass membrane protein</topology>
    </subcellularLocation>
</comment>
<sequence length="337" mass="34913">MSGSTRQGALPSTSERGTGRPGGLPLQVYVVFAAMAFLVVAQQWLVPRLDSPALATWSTIFVAIVVQSIPFLVGGVLLAGVISILLSERALRRLVPANPTLGVPVAGLAGVALPGCECASVPVASSLMRRGVAPAVALTFLLAAPAVNPVVLVSTAVAFPNRPEIVLARFLASLLTAVAVGWLWLRFAGRVPILHRRSAHDHDQSTTQAFLGSVRHDFIHAAGFLVLGAMIAAAINTFVPRSIIDGVAGNVVLAVVSMALFAFVVALCSEADAFVAASLSAFSDTAKLVFMVVGPAMDVKLASMESGQFGGAFALRFVPLVVGVAVLSAVGMGWWLL</sequence>